<dbReference type="InterPro" id="IPR011234">
    <property type="entry name" value="Fumarylacetoacetase-like_C"/>
</dbReference>
<dbReference type="InterPro" id="IPR036663">
    <property type="entry name" value="Fumarylacetoacetase_C_sf"/>
</dbReference>
<gene>
    <name evidence="4" type="ORF">H2201_003942</name>
</gene>
<evidence type="ECO:0000259" key="3">
    <source>
        <dbReference type="Pfam" id="PF01557"/>
    </source>
</evidence>
<dbReference type="SUPFAM" id="SSF56529">
    <property type="entry name" value="FAH"/>
    <property type="match status" value="1"/>
</dbReference>
<name>A0ABQ9NUC9_9PEZI</name>
<feature type="domain" description="Fumarylacetoacetase-like C-terminal" evidence="3">
    <location>
        <begin position="76"/>
        <end position="287"/>
    </location>
</feature>
<accession>A0ABQ9NUC9</accession>
<evidence type="ECO:0000313" key="5">
    <source>
        <dbReference type="Proteomes" id="UP001172684"/>
    </source>
</evidence>
<organism evidence="4 5">
    <name type="scientific">Coniosporium apollinis</name>
    <dbReference type="NCBI Taxonomy" id="61459"/>
    <lineage>
        <taxon>Eukaryota</taxon>
        <taxon>Fungi</taxon>
        <taxon>Dikarya</taxon>
        <taxon>Ascomycota</taxon>
        <taxon>Pezizomycotina</taxon>
        <taxon>Dothideomycetes</taxon>
        <taxon>Dothideomycetes incertae sedis</taxon>
        <taxon>Coniosporium</taxon>
    </lineage>
</organism>
<evidence type="ECO:0000256" key="1">
    <source>
        <dbReference type="ARBA" id="ARBA00010211"/>
    </source>
</evidence>
<dbReference type="Pfam" id="PF01557">
    <property type="entry name" value="FAA_hydrolase"/>
    <property type="match status" value="1"/>
</dbReference>
<dbReference type="PANTHER" id="PTHR11820">
    <property type="entry name" value="ACYLPYRUVASE"/>
    <property type="match status" value="1"/>
</dbReference>
<comment type="similarity">
    <text evidence="1">Belongs to the FAH family.</text>
</comment>
<keyword evidence="2" id="KW-0479">Metal-binding</keyword>
<reference evidence="4" key="1">
    <citation type="submission" date="2022-10" db="EMBL/GenBank/DDBJ databases">
        <title>Culturing micro-colonial fungi from biological soil crusts in the Mojave desert and describing Neophaeococcomyces mojavensis, and introducing the new genera and species Taxawa tesnikishii.</title>
        <authorList>
            <person name="Kurbessoian T."/>
            <person name="Stajich J.E."/>
        </authorList>
    </citation>
    <scope>NUCLEOTIDE SEQUENCE</scope>
    <source>
        <strain evidence="4">TK_1</strain>
    </source>
</reference>
<proteinExistence type="inferred from homology"/>
<sequence length="291" mass="31871">MSWSRLIRFEDEDGKICFGEPDIQTSEELSAPEDGLLYAYELSGSSPFDLSPERGARKKVKSLQGILKPSDVPIIKCVGLNYIKHIKEGGRNPPPYPSIFIKPSACVASYNEDIPIPKLAQNDQCDYEGELSIVIGKTGKNISKEDTLDYIAGYVSSNDVSARKWQRDPAFAGGVPQWCFSKGFDKYAPLGPMLVSPKVVGAADNLDLQTYVNGEIRQSSNTSDLLFGVREIVSFISQGTTLEKGTVIMTGTPAGVAMGMKPEPKYLKDGDVVEVEIEQLGSTRNRMAFEK</sequence>
<dbReference type="Gene3D" id="3.90.850.10">
    <property type="entry name" value="Fumarylacetoacetase-like, C-terminal domain"/>
    <property type="match status" value="1"/>
</dbReference>
<dbReference type="PANTHER" id="PTHR11820:SF100">
    <property type="entry name" value="FUMARYLACETOACETATE HYDROLASE FAMILY PROTEIN (AFU_ORTHOLOGUE AFUA_4G01490)"/>
    <property type="match status" value="1"/>
</dbReference>
<evidence type="ECO:0000313" key="4">
    <source>
        <dbReference type="EMBL" id="KAJ9666030.1"/>
    </source>
</evidence>
<dbReference type="Proteomes" id="UP001172684">
    <property type="component" value="Unassembled WGS sequence"/>
</dbReference>
<protein>
    <recommendedName>
        <fullName evidence="3">Fumarylacetoacetase-like C-terminal domain-containing protein</fullName>
    </recommendedName>
</protein>
<dbReference type="EMBL" id="JAPDRL010000023">
    <property type="protein sequence ID" value="KAJ9666030.1"/>
    <property type="molecule type" value="Genomic_DNA"/>
</dbReference>
<comment type="caution">
    <text evidence="4">The sequence shown here is derived from an EMBL/GenBank/DDBJ whole genome shotgun (WGS) entry which is preliminary data.</text>
</comment>
<evidence type="ECO:0000256" key="2">
    <source>
        <dbReference type="ARBA" id="ARBA00022723"/>
    </source>
</evidence>
<keyword evidence="5" id="KW-1185">Reference proteome</keyword>